<dbReference type="InterPro" id="IPR033247">
    <property type="entry name" value="Transketolase_fam"/>
</dbReference>
<dbReference type="Gene3D" id="3.40.50.970">
    <property type="match status" value="1"/>
</dbReference>
<dbReference type="GO" id="GO:0006098">
    <property type="term" value="P:pentose-phosphate shunt"/>
    <property type="evidence" value="ECO:0007669"/>
    <property type="project" value="TreeGrafter"/>
</dbReference>
<evidence type="ECO:0000313" key="1">
    <source>
        <dbReference type="EMBL" id="PKU60280.1"/>
    </source>
</evidence>
<dbReference type="GO" id="GO:0005829">
    <property type="term" value="C:cytosol"/>
    <property type="evidence" value="ECO:0007669"/>
    <property type="project" value="TreeGrafter"/>
</dbReference>
<organism evidence="1 2">
    <name type="scientific">Dendrobium catenatum</name>
    <dbReference type="NCBI Taxonomy" id="906689"/>
    <lineage>
        <taxon>Eukaryota</taxon>
        <taxon>Viridiplantae</taxon>
        <taxon>Streptophyta</taxon>
        <taxon>Embryophyta</taxon>
        <taxon>Tracheophyta</taxon>
        <taxon>Spermatophyta</taxon>
        <taxon>Magnoliopsida</taxon>
        <taxon>Liliopsida</taxon>
        <taxon>Asparagales</taxon>
        <taxon>Orchidaceae</taxon>
        <taxon>Epidendroideae</taxon>
        <taxon>Malaxideae</taxon>
        <taxon>Dendrobiinae</taxon>
        <taxon>Dendrobium</taxon>
    </lineage>
</organism>
<name>A0A2I0VA51_9ASPA</name>
<accession>A0A2I0VA51</accession>
<dbReference type="STRING" id="906689.A0A2I0VA51"/>
<dbReference type="EMBL" id="KZ505184">
    <property type="protein sequence ID" value="PKU60280.1"/>
    <property type="molecule type" value="Genomic_DNA"/>
</dbReference>
<dbReference type="GO" id="GO:0004802">
    <property type="term" value="F:transketolase activity"/>
    <property type="evidence" value="ECO:0007669"/>
    <property type="project" value="TreeGrafter"/>
</dbReference>
<dbReference type="PANTHER" id="PTHR43522:SF2">
    <property type="entry name" value="TRANSKETOLASE 1-RELATED"/>
    <property type="match status" value="1"/>
</dbReference>
<dbReference type="AlphaFoldDB" id="A0A2I0VA51"/>
<keyword evidence="2" id="KW-1185">Reference proteome</keyword>
<reference evidence="1 2" key="1">
    <citation type="journal article" date="2016" name="Sci. Rep.">
        <title>The Dendrobium catenatum Lindl. genome sequence provides insights into polysaccharide synthase, floral development and adaptive evolution.</title>
        <authorList>
            <person name="Zhang G.Q."/>
            <person name="Xu Q."/>
            <person name="Bian C."/>
            <person name="Tsai W.C."/>
            <person name="Yeh C.M."/>
            <person name="Liu K.W."/>
            <person name="Yoshida K."/>
            <person name="Zhang L.S."/>
            <person name="Chang S.B."/>
            <person name="Chen F."/>
            <person name="Shi Y."/>
            <person name="Su Y.Y."/>
            <person name="Zhang Y.Q."/>
            <person name="Chen L.J."/>
            <person name="Yin Y."/>
            <person name="Lin M."/>
            <person name="Huang H."/>
            <person name="Deng H."/>
            <person name="Wang Z.W."/>
            <person name="Zhu S.L."/>
            <person name="Zhao X."/>
            <person name="Deng C."/>
            <person name="Niu S.C."/>
            <person name="Huang J."/>
            <person name="Wang M."/>
            <person name="Liu G.H."/>
            <person name="Yang H.J."/>
            <person name="Xiao X.J."/>
            <person name="Hsiao Y.Y."/>
            <person name="Wu W.L."/>
            <person name="Chen Y.Y."/>
            <person name="Mitsuda N."/>
            <person name="Ohme-Takagi M."/>
            <person name="Luo Y.B."/>
            <person name="Van de Peer Y."/>
            <person name="Liu Z.J."/>
        </authorList>
    </citation>
    <scope>NUCLEOTIDE SEQUENCE [LARGE SCALE GENOMIC DNA]</scope>
    <source>
        <tissue evidence="1">The whole plant</tissue>
    </source>
</reference>
<dbReference type="PANTHER" id="PTHR43522">
    <property type="entry name" value="TRANSKETOLASE"/>
    <property type="match status" value="1"/>
</dbReference>
<evidence type="ECO:0000313" key="2">
    <source>
        <dbReference type="Proteomes" id="UP000233837"/>
    </source>
</evidence>
<dbReference type="Proteomes" id="UP000233837">
    <property type="component" value="Unassembled WGS sequence"/>
</dbReference>
<protein>
    <submittedName>
        <fullName evidence="1">Transketolase, chloroplastic</fullName>
    </submittedName>
</protein>
<dbReference type="SUPFAM" id="SSF52518">
    <property type="entry name" value="Thiamin diphosphate-binding fold (THDP-binding)"/>
    <property type="match status" value="1"/>
</dbReference>
<proteinExistence type="predicted"/>
<dbReference type="InterPro" id="IPR029061">
    <property type="entry name" value="THDP-binding"/>
</dbReference>
<sequence>MLEEVVQKLDKVPAELSLFIHLLECTKQQHQLYKPSEIGSLSRNDLIGSDKDKEFVMHWLRKPSNGHPGTYLYRNISLLAIVEHGGKGKANLLQHVYEEEFDPKLWICVSTSFNMKGHWSQHFPEGASLEAEWNAKFAEYMKRYAAEWKAITSGEFPGGWKKIRPTYTSEGNPDVTRNLFQQYITTLASARPDFLGGSTDPASSNMILLESLVDFQKTIPKERNNENKIFDPGICLLQPLCQ</sequence>
<gene>
    <name evidence="1" type="ORF">MA16_Dca028417</name>
</gene>
<reference evidence="1 2" key="2">
    <citation type="journal article" date="2017" name="Nature">
        <title>The Apostasia genome and the evolution of orchids.</title>
        <authorList>
            <person name="Zhang G.Q."/>
            <person name="Liu K.W."/>
            <person name="Li Z."/>
            <person name="Lohaus R."/>
            <person name="Hsiao Y.Y."/>
            <person name="Niu S.C."/>
            <person name="Wang J.Y."/>
            <person name="Lin Y.C."/>
            <person name="Xu Q."/>
            <person name="Chen L.J."/>
            <person name="Yoshida K."/>
            <person name="Fujiwara S."/>
            <person name="Wang Z.W."/>
            <person name="Zhang Y.Q."/>
            <person name="Mitsuda N."/>
            <person name="Wang M."/>
            <person name="Liu G.H."/>
            <person name="Pecoraro L."/>
            <person name="Huang H.X."/>
            <person name="Xiao X.J."/>
            <person name="Lin M."/>
            <person name="Wu X.Y."/>
            <person name="Wu W.L."/>
            <person name="Chen Y.Y."/>
            <person name="Chang S.B."/>
            <person name="Sakamoto S."/>
            <person name="Ohme-Takagi M."/>
            <person name="Yagi M."/>
            <person name="Zeng S.J."/>
            <person name="Shen C.Y."/>
            <person name="Yeh C.M."/>
            <person name="Luo Y.B."/>
            <person name="Tsai W.C."/>
            <person name="Van de Peer Y."/>
            <person name="Liu Z.J."/>
        </authorList>
    </citation>
    <scope>NUCLEOTIDE SEQUENCE [LARGE SCALE GENOMIC DNA]</scope>
    <source>
        <tissue evidence="1">The whole plant</tissue>
    </source>
</reference>